<dbReference type="GO" id="GO:0000981">
    <property type="term" value="F:DNA-binding transcription factor activity, RNA polymerase II-specific"/>
    <property type="evidence" value="ECO:0007669"/>
    <property type="project" value="TreeGrafter"/>
</dbReference>
<comment type="subcellular location">
    <subcellularLocation>
        <location evidence="1">Membrane</location>
        <topology evidence="1">Single-pass membrane protein</topology>
    </subcellularLocation>
</comment>
<dbReference type="InterPro" id="IPR051882">
    <property type="entry name" value="ATF_bZIP_TF"/>
</dbReference>
<dbReference type="GO" id="GO:0005634">
    <property type="term" value="C:nucleus"/>
    <property type="evidence" value="ECO:0007669"/>
    <property type="project" value="TreeGrafter"/>
</dbReference>
<evidence type="ECO:0000256" key="1">
    <source>
        <dbReference type="ARBA" id="ARBA00004167"/>
    </source>
</evidence>
<evidence type="ECO:0000256" key="3">
    <source>
        <dbReference type="ARBA" id="ARBA00023015"/>
    </source>
</evidence>
<accession>A0A6M2DWH0</accession>
<dbReference type="AlphaFoldDB" id="A0A6M2DWH0"/>
<keyword evidence="3" id="KW-0805">Transcription regulation</keyword>
<protein>
    <submittedName>
        <fullName evidence="7">Putative cyclic amp-dependent transcription factor atf-6 alpha agrilus planipennis</fullName>
    </submittedName>
</protein>
<dbReference type="GO" id="GO:0030968">
    <property type="term" value="P:endoplasmic reticulum unfolded protein response"/>
    <property type="evidence" value="ECO:0007669"/>
    <property type="project" value="TreeGrafter"/>
</dbReference>
<evidence type="ECO:0000256" key="2">
    <source>
        <dbReference type="ARBA" id="ARBA00009050"/>
    </source>
</evidence>
<dbReference type="PANTHER" id="PTHR46164:SF3">
    <property type="entry name" value="ATF6, ISOFORM C"/>
    <property type="match status" value="1"/>
</dbReference>
<keyword evidence="4" id="KW-0238">DNA-binding</keyword>
<sequence>MSMISLSPKARKNATFLLAVLVMFSFNFGFSNIFRQNPDIELNTQLNVPIGRRLLWVGNQNMDYDDLNQETNDTSKYNSMCPMFINISESKRLESELRKWIGIKQAQLFNNNSSLNNIQNVTTELIEKKNRLYKKSKGKTKLRRRKVIMEKIGYGELDVFEPKQYRPDYEFYEAINRRDDTFYVVSFNLDHLLLPALSHNSSSRPKMSLLMPVLGKNNSFGETVQLMQIDCEVTNTSLVKLEYNQIPRHLRPNKYNAKYDDSNYNSNAKFNINGTVAEKMKGKAKGSYKPYFIRNDLIANVTDTF</sequence>
<dbReference type="PANTHER" id="PTHR46164">
    <property type="entry name" value="ATF6, ISOFORM C"/>
    <property type="match status" value="1"/>
</dbReference>
<dbReference type="GO" id="GO:0000978">
    <property type="term" value="F:RNA polymerase II cis-regulatory region sequence-specific DNA binding"/>
    <property type="evidence" value="ECO:0007669"/>
    <property type="project" value="TreeGrafter"/>
</dbReference>
<name>A0A6M2DWH0_XENCH</name>
<evidence type="ECO:0000313" key="7">
    <source>
        <dbReference type="EMBL" id="NOV50334.1"/>
    </source>
</evidence>
<dbReference type="GO" id="GO:0016020">
    <property type="term" value="C:membrane"/>
    <property type="evidence" value="ECO:0007669"/>
    <property type="project" value="UniProtKB-SubCell"/>
</dbReference>
<evidence type="ECO:0000256" key="6">
    <source>
        <dbReference type="ARBA" id="ARBA00023242"/>
    </source>
</evidence>
<reference evidence="7" key="1">
    <citation type="submission" date="2020-03" db="EMBL/GenBank/DDBJ databases">
        <title>Transcriptomic Profiling of the Digestive Tract of the Rat Flea, Xenopsylla cheopis, Following Blood Feeding and Infection with Yersinia pestis.</title>
        <authorList>
            <person name="Bland D.M."/>
            <person name="Martens C.A."/>
            <person name="Virtaneva K."/>
            <person name="Kanakabandi K."/>
            <person name="Long D."/>
            <person name="Rosenke R."/>
            <person name="Saturday G.A."/>
            <person name="Hoyt F.H."/>
            <person name="Bruno D.P."/>
            <person name="Ribeiro J.M.C."/>
            <person name="Hinnebusch J."/>
        </authorList>
    </citation>
    <scope>NUCLEOTIDE SEQUENCE</scope>
</reference>
<proteinExistence type="inferred from homology"/>
<comment type="similarity">
    <text evidence="2">Belongs to the bZIP family. ATF subfamily.</text>
</comment>
<evidence type="ECO:0000256" key="4">
    <source>
        <dbReference type="ARBA" id="ARBA00023125"/>
    </source>
</evidence>
<organism evidence="7">
    <name type="scientific">Xenopsylla cheopis</name>
    <name type="common">Oriental rat flea</name>
    <name type="synonym">Pulex cheopis</name>
    <dbReference type="NCBI Taxonomy" id="163159"/>
    <lineage>
        <taxon>Eukaryota</taxon>
        <taxon>Metazoa</taxon>
        <taxon>Ecdysozoa</taxon>
        <taxon>Arthropoda</taxon>
        <taxon>Hexapoda</taxon>
        <taxon>Insecta</taxon>
        <taxon>Pterygota</taxon>
        <taxon>Neoptera</taxon>
        <taxon>Endopterygota</taxon>
        <taxon>Siphonaptera</taxon>
        <taxon>Pulicidae</taxon>
        <taxon>Xenopsyllinae</taxon>
        <taxon>Xenopsylla</taxon>
    </lineage>
</organism>
<keyword evidence="5" id="KW-0804">Transcription</keyword>
<dbReference type="EMBL" id="GIIL01006608">
    <property type="protein sequence ID" value="NOV50334.1"/>
    <property type="molecule type" value="Transcribed_RNA"/>
</dbReference>
<keyword evidence="6" id="KW-0539">Nucleus</keyword>
<evidence type="ECO:0000256" key="5">
    <source>
        <dbReference type="ARBA" id="ARBA00023163"/>
    </source>
</evidence>